<gene>
    <name evidence="2" type="ORF">DSM106972_052240</name>
</gene>
<feature type="domain" description="Filamentous haemagglutinin FhaB/tRNA nuclease CdiA-like TPS" evidence="1">
    <location>
        <begin position="15"/>
        <end position="126"/>
    </location>
</feature>
<dbReference type="EMBL" id="RSCL01000013">
    <property type="protein sequence ID" value="RUT03585.1"/>
    <property type="molecule type" value="Genomic_DNA"/>
</dbReference>
<dbReference type="InterPro" id="IPR011050">
    <property type="entry name" value="Pectin_lyase_fold/virulence"/>
</dbReference>
<accession>A0A433VBU8</accession>
<keyword evidence="3" id="KW-1185">Reference proteome</keyword>
<dbReference type="NCBIfam" id="TIGR01901">
    <property type="entry name" value="adhes_NPXG"/>
    <property type="match status" value="1"/>
</dbReference>
<dbReference type="InterPro" id="IPR012334">
    <property type="entry name" value="Pectin_lyas_fold"/>
</dbReference>
<dbReference type="Gene3D" id="2.160.20.10">
    <property type="entry name" value="Single-stranded right-handed beta-helix, Pectin lyase-like"/>
    <property type="match status" value="2"/>
</dbReference>
<name>A0A433VBU8_9CYAN</name>
<organism evidence="2 3">
    <name type="scientific">Dulcicalothrix desertica PCC 7102</name>
    <dbReference type="NCBI Taxonomy" id="232991"/>
    <lineage>
        <taxon>Bacteria</taxon>
        <taxon>Bacillati</taxon>
        <taxon>Cyanobacteriota</taxon>
        <taxon>Cyanophyceae</taxon>
        <taxon>Nostocales</taxon>
        <taxon>Calotrichaceae</taxon>
        <taxon>Dulcicalothrix</taxon>
    </lineage>
</organism>
<dbReference type="Pfam" id="PF05860">
    <property type="entry name" value="TPS"/>
    <property type="match status" value="1"/>
</dbReference>
<dbReference type="InterPro" id="IPR008638">
    <property type="entry name" value="FhaB/CdiA-like_TPS"/>
</dbReference>
<protein>
    <recommendedName>
        <fullName evidence="1">Filamentous haemagglutinin FhaB/tRNA nuclease CdiA-like TPS domain-containing protein</fullName>
    </recommendedName>
</protein>
<sequence>MSVLSNTCVAQINPDSTLPINSRVSGQENIKVIEGGTETGKNLFHSFEQFSVLNTETAYFNNSSDIQNIITRVTGKSTSNIDGILRSNGAANLFLINPNGIIFGASASLDIGGSFVGTTASSIKFSDGSKYSAVEPQTPLLTISTPIGLQFGANPAPIRNQSQASPNGATNYYNSPEGLRVSPGKTLALIGGDIYLESGSLTAPLGQIELGSVGSNSFVNLIPTSGDWIFGYKDVKSFQNIQITSRNILNSSNITTSGNSGSGNIHVIGNIIEIFGVGGILNLTLGDKNAGDIVIDANKLTLQDGAQVLTGTVGKGTGGNLTINASTIDVVGSLYTEANFLAISAISSTTYASGNAGNVNINTDVLKVKHGGTIAVESTGNFVQSTILLPATGNAGNLTINATQLVEIAGKYFDNNSTLAATTLGSGNAGKLIVNTGKLVVNDGGEIKVGSQVKIRPGVKYLGDRFNLGRAGNLDITANSILIDNQGKITSETDLGQGGNITLQTQLLQMRRNSLISTSAGKIQSSGDGGNIIINARNGFIVAARNENNDIIANGFSGSGGKITINASGILGIEALDREDLIRKIGSNDPSQIDPQKLSTSDISAISQTNANLDGVVSITNPDVDSSSGLVNLPEKPNVPTITQACKADTTQQNKFSIVGRRGLATNPTEFLRNTTIPDTDWISLENSTVQIPNQQSQTTTYNNNNNSLIEAQAWKVDKDGTIILTSTAPKVIPHSKAFVAPAC</sequence>
<proteinExistence type="predicted"/>
<reference evidence="2" key="2">
    <citation type="journal article" date="2019" name="Genome Biol. Evol.">
        <title>Day and night: Metabolic profiles and evolutionary relationships of six axenic non-marine cyanobacteria.</title>
        <authorList>
            <person name="Will S.E."/>
            <person name="Henke P."/>
            <person name="Boedeker C."/>
            <person name="Huang S."/>
            <person name="Brinkmann H."/>
            <person name="Rohde M."/>
            <person name="Jarek M."/>
            <person name="Friedl T."/>
            <person name="Seufert S."/>
            <person name="Schumacher M."/>
            <person name="Overmann J."/>
            <person name="Neumann-Schaal M."/>
            <person name="Petersen J."/>
        </authorList>
    </citation>
    <scope>NUCLEOTIDE SEQUENCE [LARGE SCALE GENOMIC DNA]</scope>
    <source>
        <strain evidence="2">PCC 7102</strain>
    </source>
</reference>
<evidence type="ECO:0000313" key="2">
    <source>
        <dbReference type="EMBL" id="RUT03585.1"/>
    </source>
</evidence>
<reference evidence="2" key="1">
    <citation type="submission" date="2018-12" db="EMBL/GenBank/DDBJ databases">
        <authorList>
            <person name="Will S."/>
            <person name="Neumann-Schaal M."/>
            <person name="Henke P."/>
        </authorList>
    </citation>
    <scope>NUCLEOTIDE SEQUENCE</scope>
    <source>
        <strain evidence="2">PCC 7102</strain>
    </source>
</reference>
<evidence type="ECO:0000313" key="3">
    <source>
        <dbReference type="Proteomes" id="UP000271624"/>
    </source>
</evidence>
<comment type="caution">
    <text evidence="2">The sequence shown here is derived from an EMBL/GenBank/DDBJ whole genome shotgun (WGS) entry which is preliminary data.</text>
</comment>
<dbReference type="SUPFAM" id="SSF51126">
    <property type="entry name" value="Pectin lyase-like"/>
    <property type="match status" value="2"/>
</dbReference>
<dbReference type="Proteomes" id="UP000271624">
    <property type="component" value="Unassembled WGS sequence"/>
</dbReference>
<dbReference type="SMART" id="SM00912">
    <property type="entry name" value="Haemagg_act"/>
    <property type="match status" value="1"/>
</dbReference>
<dbReference type="AlphaFoldDB" id="A0A433VBU8"/>
<dbReference type="RefSeq" id="WP_233787265.1">
    <property type="nucleotide sequence ID" value="NZ_RSCL01000013.1"/>
</dbReference>
<evidence type="ECO:0000259" key="1">
    <source>
        <dbReference type="SMART" id="SM00912"/>
    </source>
</evidence>